<keyword evidence="5" id="KW-1185">Reference proteome</keyword>
<protein>
    <submittedName>
        <fullName evidence="4">Citrate lyase subunit gamma (Acyl carrier protein)</fullName>
    </submittedName>
</protein>
<evidence type="ECO:0000256" key="2">
    <source>
        <dbReference type="ARBA" id="ARBA00022490"/>
    </source>
</evidence>
<dbReference type="AlphaFoldDB" id="A0A4R1PZ09"/>
<gene>
    <name evidence="4" type="ORF">EV210_104162</name>
</gene>
<keyword evidence="4" id="KW-0456">Lyase</keyword>
<accession>A0A4R1PZ09</accession>
<dbReference type="OrthoDB" id="1120942at2"/>
<dbReference type="GO" id="GO:0005737">
    <property type="term" value="C:cytoplasm"/>
    <property type="evidence" value="ECO:0007669"/>
    <property type="project" value="UniProtKB-SubCell"/>
</dbReference>
<sequence>MAKLLTAAQAGTVESSDILIMLAPAQAGTGIQVELVSPTLQQYGEHIKNLIVKTASAQGIQDAIIHANEKGALDYTIEARVKTAIQRALGERGF</sequence>
<dbReference type="NCBIfam" id="TIGR01608">
    <property type="entry name" value="citD"/>
    <property type="match status" value="1"/>
</dbReference>
<dbReference type="RefSeq" id="WP_132077799.1">
    <property type="nucleotide sequence ID" value="NZ_SLUI01000004.1"/>
</dbReference>
<evidence type="ECO:0000256" key="1">
    <source>
        <dbReference type="ARBA" id="ARBA00004496"/>
    </source>
</evidence>
<dbReference type="InterPro" id="IPR006495">
    <property type="entry name" value="CitD"/>
</dbReference>
<comment type="caution">
    <text evidence="4">The sequence shown here is derived from an EMBL/GenBank/DDBJ whole genome shotgun (WGS) entry which is preliminary data.</text>
</comment>
<dbReference type="NCBIfam" id="NF009726">
    <property type="entry name" value="PRK13253.1"/>
    <property type="match status" value="1"/>
</dbReference>
<evidence type="ECO:0000313" key="5">
    <source>
        <dbReference type="Proteomes" id="UP000295063"/>
    </source>
</evidence>
<dbReference type="InterPro" id="IPR023439">
    <property type="entry name" value="Mal_deCO2ase/Cit_lyase_ACP"/>
</dbReference>
<evidence type="ECO:0000313" key="4">
    <source>
        <dbReference type="EMBL" id="TCL38194.1"/>
    </source>
</evidence>
<name>A0A4R1PZ09_9FIRM</name>
<proteinExistence type="predicted"/>
<keyword evidence="2" id="KW-0963">Cytoplasm</keyword>
<evidence type="ECO:0000256" key="3">
    <source>
        <dbReference type="ARBA" id="ARBA00022553"/>
    </source>
</evidence>
<dbReference type="Proteomes" id="UP000295063">
    <property type="component" value="Unassembled WGS sequence"/>
</dbReference>
<keyword evidence="3" id="KW-0597">Phosphoprotein</keyword>
<dbReference type="EMBL" id="SLUI01000004">
    <property type="protein sequence ID" value="TCL38194.1"/>
    <property type="molecule type" value="Genomic_DNA"/>
</dbReference>
<dbReference type="Pfam" id="PF06857">
    <property type="entry name" value="ACP"/>
    <property type="match status" value="1"/>
</dbReference>
<reference evidence="4 5" key="1">
    <citation type="submission" date="2019-03" db="EMBL/GenBank/DDBJ databases">
        <title>Genomic Encyclopedia of Type Strains, Phase IV (KMG-IV): sequencing the most valuable type-strain genomes for metagenomic binning, comparative biology and taxonomic classification.</title>
        <authorList>
            <person name="Goeker M."/>
        </authorList>
    </citation>
    <scope>NUCLEOTIDE SEQUENCE [LARGE SCALE GENOMIC DNA]</scope>
    <source>
        <strain evidence="4 5">DSM 15969</strain>
    </source>
</reference>
<dbReference type="GO" id="GO:0016829">
    <property type="term" value="F:lyase activity"/>
    <property type="evidence" value="ECO:0007669"/>
    <property type="project" value="UniProtKB-KW"/>
</dbReference>
<comment type="subcellular location">
    <subcellularLocation>
        <location evidence="1">Cytoplasm</location>
    </subcellularLocation>
</comment>
<organism evidence="4 5">
    <name type="scientific">Anaerospora hongkongensis</name>
    <dbReference type="NCBI Taxonomy" id="244830"/>
    <lineage>
        <taxon>Bacteria</taxon>
        <taxon>Bacillati</taxon>
        <taxon>Bacillota</taxon>
        <taxon>Negativicutes</taxon>
        <taxon>Selenomonadales</taxon>
        <taxon>Sporomusaceae</taxon>
        <taxon>Anaerospora</taxon>
    </lineage>
</organism>